<evidence type="ECO:0000256" key="4">
    <source>
        <dbReference type="PROSITE-ProRule" id="PRU00335"/>
    </source>
</evidence>
<comment type="caution">
    <text evidence="6">The sequence shown here is derived from an EMBL/GenBank/DDBJ whole genome shotgun (WGS) entry which is preliminary data.</text>
</comment>
<dbReference type="InterPro" id="IPR001647">
    <property type="entry name" value="HTH_TetR"/>
</dbReference>
<dbReference type="InterPro" id="IPR039536">
    <property type="entry name" value="TetR_C_Proteobacteria"/>
</dbReference>
<dbReference type="InterPro" id="IPR050109">
    <property type="entry name" value="HTH-type_TetR-like_transc_reg"/>
</dbReference>
<dbReference type="AlphaFoldDB" id="A0A258CWR3"/>
<evidence type="ECO:0000256" key="1">
    <source>
        <dbReference type="ARBA" id="ARBA00023015"/>
    </source>
</evidence>
<dbReference type="PANTHER" id="PTHR30055">
    <property type="entry name" value="HTH-TYPE TRANSCRIPTIONAL REGULATOR RUTR"/>
    <property type="match status" value="1"/>
</dbReference>
<sequence>MLMGASLKRGGQKREDILGSARAMFLREGYADAGMEVMARTAGISTATLYAYFPSKADLFRTIVMETVSGVAAPVREAARIRGDARTRLSALAVAYATFFSRPDTRALFRMVTTERRRFPDIAEYCLQSARDELGGAAIAVINDLVKAGELKVDKPSWAAGQLMGMLDHVTLVLGLSAGDDAQSRRSVREIAHDAVETFLARYGAR</sequence>
<dbReference type="InterPro" id="IPR009057">
    <property type="entry name" value="Homeodomain-like_sf"/>
</dbReference>
<dbReference type="Pfam" id="PF00440">
    <property type="entry name" value="TetR_N"/>
    <property type="match status" value="1"/>
</dbReference>
<protein>
    <submittedName>
        <fullName evidence="6">TetR family transcriptional regulator</fullName>
    </submittedName>
</protein>
<gene>
    <name evidence="6" type="ORF">B7Z12_16960</name>
</gene>
<dbReference type="GO" id="GO:0000976">
    <property type="term" value="F:transcription cis-regulatory region binding"/>
    <property type="evidence" value="ECO:0007669"/>
    <property type="project" value="TreeGrafter"/>
</dbReference>
<dbReference type="Pfam" id="PF14246">
    <property type="entry name" value="TetR_C_7"/>
    <property type="match status" value="1"/>
</dbReference>
<dbReference type="InterPro" id="IPR036271">
    <property type="entry name" value="Tet_transcr_reg_TetR-rel_C_sf"/>
</dbReference>
<keyword evidence="2 4" id="KW-0238">DNA-binding</keyword>
<dbReference type="SUPFAM" id="SSF48498">
    <property type="entry name" value="Tetracyclin repressor-like, C-terminal domain"/>
    <property type="match status" value="1"/>
</dbReference>
<proteinExistence type="predicted"/>
<dbReference type="GO" id="GO:0003700">
    <property type="term" value="F:DNA-binding transcription factor activity"/>
    <property type="evidence" value="ECO:0007669"/>
    <property type="project" value="TreeGrafter"/>
</dbReference>
<organism evidence="6 7">
    <name type="scientific">Caulobacter vibrioides</name>
    <name type="common">Caulobacter crescentus</name>
    <dbReference type="NCBI Taxonomy" id="155892"/>
    <lineage>
        <taxon>Bacteria</taxon>
        <taxon>Pseudomonadati</taxon>
        <taxon>Pseudomonadota</taxon>
        <taxon>Alphaproteobacteria</taxon>
        <taxon>Caulobacterales</taxon>
        <taxon>Caulobacteraceae</taxon>
        <taxon>Caulobacter</taxon>
    </lineage>
</organism>
<dbReference type="PRINTS" id="PR00455">
    <property type="entry name" value="HTHTETR"/>
</dbReference>
<dbReference type="SUPFAM" id="SSF46689">
    <property type="entry name" value="Homeodomain-like"/>
    <property type="match status" value="1"/>
</dbReference>
<evidence type="ECO:0000259" key="5">
    <source>
        <dbReference type="PROSITE" id="PS50977"/>
    </source>
</evidence>
<feature type="domain" description="HTH tetR-type" evidence="5">
    <location>
        <begin position="11"/>
        <end position="71"/>
    </location>
</feature>
<evidence type="ECO:0000313" key="7">
    <source>
        <dbReference type="Proteomes" id="UP000215616"/>
    </source>
</evidence>
<dbReference type="FunFam" id="1.10.10.60:FF:000141">
    <property type="entry name" value="TetR family transcriptional regulator"/>
    <property type="match status" value="1"/>
</dbReference>
<dbReference type="Gene3D" id="1.10.357.10">
    <property type="entry name" value="Tetracycline Repressor, domain 2"/>
    <property type="match status" value="1"/>
</dbReference>
<accession>A0A258CWR3</accession>
<keyword evidence="1" id="KW-0805">Transcription regulation</keyword>
<evidence type="ECO:0000313" key="6">
    <source>
        <dbReference type="EMBL" id="OYX00011.1"/>
    </source>
</evidence>
<feature type="DNA-binding region" description="H-T-H motif" evidence="4">
    <location>
        <begin position="34"/>
        <end position="53"/>
    </location>
</feature>
<dbReference type="PROSITE" id="PS50977">
    <property type="entry name" value="HTH_TETR_2"/>
    <property type="match status" value="1"/>
</dbReference>
<dbReference type="PANTHER" id="PTHR30055:SF146">
    <property type="entry name" value="HTH-TYPE TRANSCRIPTIONAL DUAL REGULATOR CECR"/>
    <property type="match status" value="1"/>
</dbReference>
<dbReference type="Proteomes" id="UP000215616">
    <property type="component" value="Unassembled WGS sequence"/>
</dbReference>
<evidence type="ECO:0000256" key="2">
    <source>
        <dbReference type="ARBA" id="ARBA00023125"/>
    </source>
</evidence>
<name>A0A258CWR3_CAUVI</name>
<evidence type="ECO:0000256" key="3">
    <source>
        <dbReference type="ARBA" id="ARBA00023163"/>
    </source>
</evidence>
<keyword evidence="3" id="KW-0804">Transcription</keyword>
<reference evidence="6 7" key="1">
    <citation type="submission" date="2017-03" db="EMBL/GenBank/DDBJ databases">
        <title>Lifting the veil on microbial sulfur biogeochemistry in mining wastewaters.</title>
        <authorList>
            <person name="Kantor R.S."/>
            <person name="Colenbrander Nelson T."/>
            <person name="Marshall S."/>
            <person name="Bennett D."/>
            <person name="Apte S."/>
            <person name="Camacho D."/>
            <person name="Thomas B.C."/>
            <person name="Warren L.A."/>
            <person name="Banfield J.F."/>
        </authorList>
    </citation>
    <scope>NUCLEOTIDE SEQUENCE [LARGE SCALE GENOMIC DNA]</scope>
    <source>
        <strain evidence="6">32-67-7</strain>
    </source>
</reference>
<dbReference type="EMBL" id="NCDQ01000345">
    <property type="protein sequence ID" value="OYX00011.1"/>
    <property type="molecule type" value="Genomic_DNA"/>
</dbReference>